<evidence type="ECO:0000256" key="3">
    <source>
        <dbReference type="ARBA" id="ARBA00022475"/>
    </source>
</evidence>
<reference evidence="8 9" key="1">
    <citation type="submission" date="2016-04" db="EMBL/GenBank/DDBJ databases">
        <title>Draft genome sequence of freshwater magnetotactic bacteria Magnetospirillum marisnigri SP-1 and Magnetospirillum moscoviense BB-1.</title>
        <authorList>
            <person name="Koziaeva V."/>
            <person name="Dziuba M.V."/>
            <person name="Ivanov T.M."/>
            <person name="Kuznetsov B."/>
            <person name="Grouzdev D.S."/>
        </authorList>
    </citation>
    <scope>NUCLEOTIDE SEQUENCE [LARGE SCALE GENOMIC DNA]</scope>
    <source>
        <strain evidence="8 9">SP-1</strain>
    </source>
</reference>
<keyword evidence="5 7" id="KW-1133">Transmembrane helix</keyword>
<dbReference type="Pfam" id="PF02361">
    <property type="entry name" value="CbiQ"/>
    <property type="match status" value="1"/>
</dbReference>
<evidence type="ECO:0000313" key="8">
    <source>
        <dbReference type="EMBL" id="OAN53064.1"/>
    </source>
</evidence>
<dbReference type="CDD" id="cd16914">
    <property type="entry name" value="EcfT"/>
    <property type="match status" value="1"/>
</dbReference>
<feature type="transmembrane region" description="Helical" evidence="7">
    <location>
        <begin position="55"/>
        <end position="77"/>
    </location>
</feature>
<evidence type="ECO:0000256" key="6">
    <source>
        <dbReference type="ARBA" id="ARBA00023136"/>
    </source>
</evidence>
<evidence type="ECO:0000313" key="9">
    <source>
        <dbReference type="Proteomes" id="UP000078428"/>
    </source>
</evidence>
<keyword evidence="4 7" id="KW-0812">Transmembrane</keyword>
<dbReference type="STRING" id="1285242.A6A04_14740"/>
<comment type="subcellular location">
    <subcellularLocation>
        <location evidence="1">Cell membrane</location>
        <topology evidence="1">Multi-pass membrane protein</topology>
    </subcellularLocation>
</comment>
<dbReference type="AlphaFoldDB" id="A0A178MVJ2"/>
<dbReference type="InterPro" id="IPR051611">
    <property type="entry name" value="ECF_transporter_component"/>
</dbReference>
<evidence type="ECO:0000256" key="1">
    <source>
        <dbReference type="ARBA" id="ARBA00004651"/>
    </source>
</evidence>
<dbReference type="GO" id="GO:0043190">
    <property type="term" value="C:ATP-binding cassette (ABC) transporter complex"/>
    <property type="evidence" value="ECO:0007669"/>
    <property type="project" value="InterPro"/>
</dbReference>
<name>A0A178MVJ2_9PROT</name>
<dbReference type="PANTHER" id="PTHR34857">
    <property type="entry name" value="SLL0384 PROTEIN"/>
    <property type="match status" value="1"/>
</dbReference>
<accession>A0A178MVJ2</accession>
<comment type="caution">
    <text evidence="8">The sequence shown here is derived from an EMBL/GenBank/DDBJ whole genome shotgun (WGS) entry which is preliminary data.</text>
</comment>
<keyword evidence="6 7" id="KW-0472">Membrane</keyword>
<dbReference type="InterPro" id="IPR012809">
    <property type="entry name" value="ECF_CbiQ"/>
</dbReference>
<protein>
    <submittedName>
        <fullName evidence="8">Cobalt ECF transporter T component CbiQ</fullName>
    </submittedName>
</protein>
<comment type="similarity">
    <text evidence="2">Belongs to the CbiQ family.</text>
</comment>
<proteinExistence type="inferred from homology"/>
<evidence type="ECO:0000256" key="5">
    <source>
        <dbReference type="ARBA" id="ARBA00022989"/>
    </source>
</evidence>
<dbReference type="NCBIfam" id="TIGR02454">
    <property type="entry name" value="ECF_T_CbiQ"/>
    <property type="match status" value="1"/>
</dbReference>
<organism evidence="8 9">
    <name type="scientific">Paramagnetospirillum marisnigri</name>
    <dbReference type="NCBI Taxonomy" id="1285242"/>
    <lineage>
        <taxon>Bacteria</taxon>
        <taxon>Pseudomonadati</taxon>
        <taxon>Pseudomonadota</taxon>
        <taxon>Alphaproteobacteria</taxon>
        <taxon>Rhodospirillales</taxon>
        <taxon>Magnetospirillaceae</taxon>
        <taxon>Paramagnetospirillum</taxon>
    </lineage>
</organism>
<dbReference type="PANTHER" id="PTHR34857:SF2">
    <property type="entry name" value="SLL0384 PROTEIN"/>
    <property type="match status" value="1"/>
</dbReference>
<dbReference type="EMBL" id="LWQT01000041">
    <property type="protein sequence ID" value="OAN53064.1"/>
    <property type="molecule type" value="Genomic_DNA"/>
</dbReference>
<gene>
    <name evidence="8" type="ORF">A6A04_14740</name>
</gene>
<evidence type="ECO:0000256" key="7">
    <source>
        <dbReference type="SAM" id="Phobius"/>
    </source>
</evidence>
<sequence length="240" mass="25499">MVARLDPRSRVLLAVAFTGAVVLAESLSALSIALGVAIGLALLARLPWRLTLRRLLALEGFMLVVLALLPFTVPGRILAEPLGFGLSAEGLRQAAQIALRANAVAVALAALLGSLEVVALGRALARLGAPSRLVHLFLFTVRYIGVLEQEYGRLRLAMRARAFRPGPGLHCWTSLGHLFGMLLVRSLERAERIDAAMRCRGFTGRFHLLDDHGPERPGALDLGVGAASTAALLLVVGLGL</sequence>
<dbReference type="GO" id="GO:0006824">
    <property type="term" value="P:cobalt ion transport"/>
    <property type="evidence" value="ECO:0007669"/>
    <property type="project" value="InterPro"/>
</dbReference>
<keyword evidence="3" id="KW-1003">Cell membrane</keyword>
<feature type="transmembrane region" description="Helical" evidence="7">
    <location>
        <begin position="12"/>
        <end position="43"/>
    </location>
</feature>
<keyword evidence="9" id="KW-1185">Reference proteome</keyword>
<evidence type="ECO:0000256" key="4">
    <source>
        <dbReference type="ARBA" id="ARBA00022692"/>
    </source>
</evidence>
<evidence type="ECO:0000256" key="2">
    <source>
        <dbReference type="ARBA" id="ARBA00008564"/>
    </source>
</evidence>
<feature type="transmembrane region" description="Helical" evidence="7">
    <location>
        <begin position="97"/>
        <end position="120"/>
    </location>
</feature>
<dbReference type="InterPro" id="IPR003339">
    <property type="entry name" value="ABC/ECF_trnsptr_transmembrane"/>
</dbReference>
<dbReference type="Proteomes" id="UP000078428">
    <property type="component" value="Unassembled WGS sequence"/>
</dbReference>